<evidence type="ECO:0000256" key="4">
    <source>
        <dbReference type="ARBA" id="ARBA00022723"/>
    </source>
</evidence>
<sequence length="512" mass="54431">MLLSRLAQVSGEVAATAARSRKVALLAGLFREAEAAEVPVVIPYLAGRLPQGRLGVGWKVLGRRVPPAAEATLTVREVDAALTELGRVSGAGSQAERARLVGALLGAATDAEQRFLLGLLTGEIRQGALDAVAVEGLARATGAAARDVRRAVMLSGSLRSVAQALLGEGPAALDRFRLTVGRPVLPMLAHSASSVAEAVEKLGACAVEEKLDGIRVQVHRDGGTVRVHTRTLDDITARLPEVTAAAMELCGDRFILDGEVISFDAAGRPRSLQETAGRVGSRTDVARAAEQVPVSPVFFDVLSVDGRDLLDLPFAERHTHLARLVPEPMRVRRTLAEGPGDIPAAQRFLADSLARGHEGVVVKSLAAPYSAGRRGAAWLKVKPVHTLDLVVLAAEWGHGRRTGKLSNLHLGARTADGGFAMLGKTFKGLTDALLAWQTERLGRLAVEDDGRTVRVRPELVVEIAYDGLQRSSRYPAGVTLRFARVVRYREDKGPAEADTVESLLSAHPEVTP</sequence>
<evidence type="ECO:0000256" key="8">
    <source>
        <dbReference type="ARBA" id="ARBA00022842"/>
    </source>
</evidence>
<feature type="binding site" evidence="14">
    <location>
        <position position="374"/>
    </location>
    <ligand>
        <name>ATP</name>
        <dbReference type="ChEBI" id="CHEBI:30616"/>
    </ligand>
</feature>
<proteinExistence type="inferred from homology"/>
<dbReference type="PANTHER" id="PTHR45674:SF13">
    <property type="entry name" value="DNA LIGASE-RELATED"/>
    <property type="match status" value="1"/>
</dbReference>
<dbReference type="OrthoDB" id="3733803at2"/>
<evidence type="ECO:0000256" key="12">
    <source>
        <dbReference type="ARBA" id="ARBA00034003"/>
    </source>
</evidence>
<evidence type="ECO:0000256" key="5">
    <source>
        <dbReference type="ARBA" id="ARBA00022741"/>
    </source>
</evidence>
<dbReference type="SUPFAM" id="SSF50249">
    <property type="entry name" value="Nucleic acid-binding proteins"/>
    <property type="match status" value="1"/>
</dbReference>
<dbReference type="GO" id="GO:0003677">
    <property type="term" value="F:DNA binding"/>
    <property type="evidence" value="ECO:0007669"/>
    <property type="project" value="InterPro"/>
</dbReference>
<evidence type="ECO:0000256" key="6">
    <source>
        <dbReference type="ARBA" id="ARBA00022763"/>
    </source>
</evidence>
<keyword evidence="8 14" id="KW-0460">Magnesium</keyword>
<feature type="binding site" evidence="14">
    <location>
        <position position="299"/>
    </location>
    <ligand>
        <name>ATP</name>
        <dbReference type="ChEBI" id="CHEBI:30616"/>
    </ligand>
</feature>
<accession>A0A1J4PWA8</accession>
<evidence type="ECO:0000256" key="7">
    <source>
        <dbReference type="ARBA" id="ARBA00022840"/>
    </source>
</evidence>
<dbReference type="EMBL" id="LBDA02000054">
    <property type="protein sequence ID" value="OIK25213.1"/>
    <property type="molecule type" value="Genomic_DNA"/>
</dbReference>
<keyword evidence="11 14" id="KW-0131">Cell cycle</keyword>
<dbReference type="InterPro" id="IPR012340">
    <property type="entry name" value="NA-bd_OB-fold"/>
</dbReference>
<evidence type="ECO:0000256" key="13">
    <source>
        <dbReference type="ARBA" id="ARBA00054532"/>
    </source>
</evidence>
<dbReference type="GO" id="GO:0071897">
    <property type="term" value="P:DNA biosynthetic process"/>
    <property type="evidence" value="ECO:0007669"/>
    <property type="project" value="InterPro"/>
</dbReference>
<dbReference type="GO" id="GO:0051301">
    <property type="term" value="P:cell division"/>
    <property type="evidence" value="ECO:0007669"/>
    <property type="project" value="UniProtKB-KW"/>
</dbReference>
<dbReference type="GO" id="GO:0005524">
    <property type="term" value="F:ATP binding"/>
    <property type="evidence" value="ECO:0007669"/>
    <property type="project" value="UniProtKB-UniRule"/>
</dbReference>
<dbReference type="RefSeq" id="WP_046417349.1">
    <property type="nucleotide sequence ID" value="NZ_LBDA02000054.1"/>
</dbReference>
<dbReference type="EC" id="6.5.1.1" evidence="14"/>
<keyword evidence="6 14" id="KW-0227">DNA damage</keyword>
<comment type="caution">
    <text evidence="18">The sequence shown here is derived from an EMBL/GenBank/DDBJ whole genome shotgun (WGS) entry which is preliminary data.</text>
</comment>
<feature type="binding site" evidence="14">
    <location>
        <position position="230"/>
    </location>
    <ligand>
        <name>ATP</name>
        <dbReference type="ChEBI" id="CHEBI:30616"/>
    </ligand>
</feature>
<dbReference type="GO" id="GO:0006260">
    <property type="term" value="P:DNA replication"/>
    <property type="evidence" value="ECO:0007669"/>
    <property type="project" value="UniProtKB-UniRule"/>
</dbReference>
<evidence type="ECO:0000256" key="3">
    <source>
        <dbReference type="ARBA" id="ARBA00022705"/>
    </source>
</evidence>
<dbReference type="GO" id="GO:0003910">
    <property type="term" value="F:DNA ligase (ATP) activity"/>
    <property type="evidence" value="ECO:0007669"/>
    <property type="project" value="UniProtKB-UniRule"/>
</dbReference>
<comment type="cofactor">
    <cofactor evidence="14">
        <name>Mg(2+)</name>
        <dbReference type="ChEBI" id="CHEBI:18420"/>
    </cofactor>
</comment>
<comment type="catalytic activity">
    <reaction evidence="12 14 15">
        <text>ATP + (deoxyribonucleotide)n-3'-hydroxyl + 5'-phospho-(deoxyribonucleotide)m = (deoxyribonucleotide)n+m + AMP + diphosphate.</text>
        <dbReference type="EC" id="6.5.1.1"/>
    </reaction>
</comment>
<dbReference type="AlphaFoldDB" id="A0A1J4PWA8"/>
<dbReference type="PANTHER" id="PTHR45674">
    <property type="entry name" value="DNA LIGASE 1/3 FAMILY MEMBER"/>
    <property type="match status" value="1"/>
</dbReference>
<dbReference type="InterPro" id="IPR050191">
    <property type="entry name" value="ATP-dep_DNA_ligase"/>
</dbReference>
<dbReference type="SUPFAM" id="SSF117018">
    <property type="entry name" value="ATP-dependent DNA ligase DNA-binding domain"/>
    <property type="match status" value="1"/>
</dbReference>
<keyword evidence="4 14" id="KW-0479">Metal-binding</keyword>
<feature type="binding site" evidence="14">
    <location>
        <position position="259"/>
    </location>
    <ligand>
        <name>ATP</name>
        <dbReference type="ChEBI" id="CHEBI:30616"/>
    </ligand>
</feature>
<dbReference type="PROSITE" id="PS00697">
    <property type="entry name" value="DNA_LIGASE_A1"/>
    <property type="match status" value="1"/>
</dbReference>
<keyword evidence="2 14" id="KW-0132">Cell division</keyword>
<dbReference type="Pfam" id="PF04679">
    <property type="entry name" value="DNA_ligase_A_C"/>
    <property type="match status" value="1"/>
</dbReference>
<evidence type="ECO:0000256" key="14">
    <source>
        <dbReference type="HAMAP-Rule" id="MF_00407"/>
    </source>
</evidence>
<dbReference type="GO" id="GO:0006281">
    <property type="term" value="P:DNA repair"/>
    <property type="evidence" value="ECO:0007669"/>
    <property type="project" value="UniProtKB-UniRule"/>
</dbReference>
<dbReference type="Gene3D" id="1.10.3260.10">
    <property type="entry name" value="DNA ligase, ATP-dependent, N-terminal domain"/>
    <property type="match status" value="1"/>
</dbReference>
<dbReference type="PROSITE" id="PS50160">
    <property type="entry name" value="DNA_LIGASE_A3"/>
    <property type="match status" value="1"/>
</dbReference>
<evidence type="ECO:0000256" key="16">
    <source>
        <dbReference type="RuleBase" id="RU004196"/>
    </source>
</evidence>
<dbReference type="Gene3D" id="2.40.50.140">
    <property type="entry name" value="Nucleic acid-binding proteins"/>
    <property type="match status" value="1"/>
</dbReference>
<organism evidence="18 19">
    <name type="scientific">Streptomyces malaysiense</name>
    <dbReference type="NCBI Taxonomy" id="1428626"/>
    <lineage>
        <taxon>Bacteria</taxon>
        <taxon>Bacillati</taxon>
        <taxon>Actinomycetota</taxon>
        <taxon>Actinomycetes</taxon>
        <taxon>Kitasatosporales</taxon>
        <taxon>Streptomycetaceae</taxon>
        <taxon>Streptomyces</taxon>
    </lineage>
</organism>
<evidence type="ECO:0000256" key="11">
    <source>
        <dbReference type="ARBA" id="ARBA00023306"/>
    </source>
</evidence>
<keyword evidence="9 14" id="KW-0233">DNA recombination</keyword>
<dbReference type="Gene3D" id="3.30.470.30">
    <property type="entry name" value="DNA ligase/mRNA capping enzyme"/>
    <property type="match status" value="1"/>
</dbReference>
<evidence type="ECO:0000313" key="19">
    <source>
        <dbReference type="Proteomes" id="UP000034838"/>
    </source>
</evidence>
<dbReference type="HAMAP" id="MF_00407">
    <property type="entry name" value="DNA_ligase"/>
    <property type="match status" value="1"/>
</dbReference>
<feature type="binding site" evidence="14">
    <location>
        <position position="215"/>
    </location>
    <ligand>
        <name>ATP</name>
        <dbReference type="ChEBI" id="CHEBI:30616"/>
    </ligand>
</feature>
<feature type="domain" description="ATP-dependent DNA ligase family profile" evidence="17">
    <location>
        <begin position="287"/>
        <end position="414"/>
    </location>
</feature>
<name>A0A1J4PWA8_9ACTN</name>
<dbReference type="InterPro" id="IPR012309">
    <property type="entry name" value="DNA_ligase_ATP-dep_C"/>
</dbReference>
<dbReference type="FunFam" id="2.40.50.140:FF:000163">
    <property type="entry name" value="Probable DNA ligase"/>
    <property type="match status" value="1"/>
</dbReference>
<feature type="active site" description="N6-AMP-lysine intermediate" evidence="14">
    <location>
        <position position="210"/>
    </location>
</feature>
<evidence type="ECO:0000259" key="17">
    <source>
        <dbReference type="PROSITE" id="PS50160"/>
    </source>
</evidence>
<evidence type="ECO:0000256" key="2">
    <source>
        <dbReference type="ARBA" id="ARBA00022618"/>
    </source>
</evidence>
<dbReference type="NCBIfam" id="NF002868">
    <property type="entry name" value="PRK03180.1"/>
    <property type="match status" value="1"/>
</dbReference>
<feature type="binding site" evidence="14">
    <location>
        <position position="380"/>
    </location>
    <ligand>
        <name>ATP</name>
        <dbReference type="ChEBI" id="CHEBI:30616"/>
    </ligand>
</feature>
<keyword evidence="5 14" id="KW-0547">Nucleotide-binding</keyword>
<dbReference type="CDD" id="cd07901">
    <property type="entry name" value="Adenylation_DNA_ligase_Arch_LigB"/>
    <property type="match status" value="1"/>
</dbReference>
<dbReference type="Pfam" id="PF01068">
    <property type="entry name" value="DNA_ligase_A_M"/>
    <property type="match status" value="1"/>
</dbReference>
<dbReference type="InterPro" id="IPR000977">
    <property type="entry name" value="DNA_ligase_ATP-dep"/>
</dbReference>
<dbReference type="InterPro" id="IPR012308">
    <property type="entry name" value="DNA_ligase_ATP-dep_N"/>
</dbReference>
<dbReference type="Pfam" id="PF04675">
    <property type="entry name" value="DNA_ligase_A_N"/>
    <property type="match status" value="1"/>
</dbReference>
<evidence type="ECO:0000256" key="1">
    <source>
        <dbReference type="ARBA" id="ARBA00022598"/>
    </source>
</evidence>
<keyword evidence="7 14" id="KW-0067">ATP-binding</keyword>
<dbReference type="Proteomes" id="UP000034838">
    <property type="component" value="Unassembled WGS sequence"/>
</dbReference>
<feature type="binding site" evidence="14">
    <location>
        <position position="208"/>
    </location>
    <ligand>
        <name>ATP</name>
        <dbReference type="ChEBI" id="CHEBI:30616"/>
    </ligand>
</feature>
<evidence type="ECO:0000256" key="15">
    <source>
        <dbReference type="RuleBase" id="RU000617"/>
    </source>
</evidence>
<evidence type="ECO:0000256" key="9">
    <source>
        <dbReference type="ARBA" id="ARBA00023172"/>
    </source>
</evidence>
<dbReference type="SUPFAM" id="SSF56091">
    <property type="entry name" value="DNA ligase/mRNA capping enzyme, catalytic domain"/>
    <property type="match status" value="1"/>
</dbReference>
<evidence type="ECO:0000256" key="10">
    <source>
        <dbReference type="ARBA" id="ARBA00023204"/>
    </source>
</evidence>
<dbReference type="InterPro" id="IPR016059">
    <property type="entry name" value="DNA_ligase_ATP-dep_CS"/>
</dbReference>
<dbReference type="InterPro" id="IPR012310">
    <property type="entry name" value="DNA_ligase_ATP-dep_cent"/>
</dbReference>
<dbReference type="NCBIfam" id="TIGR00574">
    <property type="entry name" value="dnl1"/>
    <property type="match status" value="1"/>
</dbReference>
<keyword evidence="19" id="KW-1185">Reference proteome</keyword>
<dbReference type="CDD" id="cd07972">
    <property type="entry name" value="OBF_DNA_ligase_Arch_LigB"/>
    <property type="match status" value="1"/>
</dbReference>
<dbReference type="InterPro" id="IPR036599">
    <property type="entry name" value="DNA_ligase_N_sf"/>
</dbReference>
<keyword evidence="1 14" id="KW-0436">Ligase</keyword>
<evidence type="ECO:0000313" key="18">
    <source>
        <dbReference type="EMBL" id="OIK25213.1"/>
    </source>
</evidence>
<keyword evidence="3 14" id="KW-0235">DNA replication</keyword>
<dbReference type="GO" id="GO:0006310">
    <property type="term" value="P:DNA recombination"/>
    <property type="evidence" value="ECO:0007669"/>
    <property type="project" value="UniProtKB-UniRule"/>
</dbReference>
<reference evidence="18" key="1">
    <citation type="submission" date="2016-10" db="EMBL/GenBank/DDBJ databases">
        <title>Genome sequence of Streptomyces malaysiense MUSC 136.</title>
        <authorList>
            <person name="Lee L.-H."/>
            <person name="Ser H.-L."/>
        </authorList>
    </citation>
    <scope>NUCLEOTIDE SEQUENCE [LARGE SCALE GENOMIC DNA]</scope>
    <source>
        <strain evidence="18">MUSC 136</strain>
    </source>
</reference>
<dbReference type="InterPro" id="IPR022865">
    <property type="entry name" value="DNA_ligae_ATP-dep_bac/arc"/>
</dbReference>
<gene>
    <name evidence="14" type="primary">lig</name>
    <name evidence="18" type="ORF">VT52_022750</name>
</gene>
<comment type="similarity">
    <text evidence="14 16">Belongs to the ATP-dependent DNA ligase family.</text>
</comment>
<comment type="function">
    <text evidence="13 14">DNA ligase that seals nicks in double-stranded DNA during DNA replication, DNA recombination and DNA repair.</text>
</comment>
<keyword evidence="10 14" id="KW-0234">DNA repair</keyword>
<dbReference type="GO" id="GO:0046872">
    <property type="term" value="F:metal ion binding"/>
    <property type="evidence" value="ECO:0007669"/>
    <property type="project" value="UniProtKB-KW"/>
</dbReference>
<protein>
    <recommendedName>
        <fullName evidence="14">Probable DNA ligase</fullName>
        <ecNumber evidence="14">6.5.1.1</ecNumber>
    </recommendedName>
    <alternativeName>
        <fullName evidence="14">Polydeoxyribonucleotide synthase [ATP]</fullName>
    </alternativeName>
</protein>